<evidence type="ECO:0000313" key="1">
    <source>
        <dbReference type="EMBL" id="GIY49652.1"/>
    </source>
</evidence>
<evidence type="ECO:0000313" key="2">
    <source>
        <dbReference type="Proteomes" id="UP001054945"/>
    </source>
</evidence>
<keyword evidence="2" id="KW-1185">Reference proteome</keyword>
<accession>A0AAV4TX85</accession>
<dbReference type="AlphaFoldDB" id="A0AAV4TX85"/>
<dbReference type="Proteomes" id="UP001054945">
    <property type="component" value="Unassembled WGS sequence"/>
</dbReference>
<proteinExistence type="predicted"/>
<name>A0AAV4TX85_CAEEX</name>
<comment type="caution">
    <text evidence="1">The sequence shown here is derived from an EMBL/GenBank/DDBJ whole genome shotgun (WGS) entry which is preliminary data.</text>
</comment>
<organism evidence="1 2">
    <name type="scientific">Caerostris extrusa</name>
    <name type="common">Bark spider</name>
    <name type="synonym">Caerostris bankana</name>
    <dbReference type="NCBI Taxonomy" id="172846"/>
    <lineage>
        <taxon>Eukaryota</taxon>
        <taxon>Metazoa</taxon>
        <taxon>Ecdysozoa</taxon>
        <taxon>Arthropoda</taxon>
        <taxon>Chelicerata</taxon>
        <taxon>Arachnida</taxon>
        <taxon>Araneae</taxon>
        <taxon>Araneomorphae</taxon>
        <taxon>Entelegynae</taxon>
        <taxon>Araneoidea</taxon>
        <taxon>Araneidae</taxon>
        <taxon>Caerostris</taxon>
    </lineage>
</organism>
<sequence length="93" mass="10549">MPLELLQAEAFEPQYKPCRHKLKLSLCLLVRKWVLSSWWTYWTSGGFISCSSQVKITTYFLHLTNELSAAFDIPSKGRALFPVQSEGRLGANG</sequence>
<dbReference type="EMBL" id="BPLR01011862">
    <property type="protein sequence ID" value="GIY49652.1"/>
    <property type="molecule type" value="Genomic_DNA"/>
</dbReference>
<reference evidence="1 2" key="1">
    <citation type="submission" date="2021-06" db="EMBL/GenBank/DDBJ databases">
        <title>Caerostris extrusa draft genome.</title>
        <authorList>
            <person name="Kono N."/>
            <person name="Arakawa K."/>
        </authorList>
    </citation>
    <scope>NUCLEOTIDE SEQUENCE [LARGE SCALE GENOMIC DNA]</scope>
</reference>
<gene>
    <name evidence="1" type="ORF">CEXT_42861</name>
</gene>
<protein>
    <submittedName>
        <fullName evidence="1">Uncharacterized protein</fullName>
    </submittedName>
</protein>